<evidence type="ECO:0000256" key="1">
    <source>
        <dbReference type="SAM" id="Phobius"/>
    </source>
</evidence>
<dbReference type="OrthoDB" id="3251775at2759"/>
<reference evidence="2" key="1">
    <citation type="submission" date="2020-05" db="EMBL/GenBank/DDBJ databases">
        <title>Mycena genomes resolve the evolution of fungal bioluminescence.</title>
        <authorList>
            <person name="Tsai I.J."/>
        </authorList>
    </citation>
    <scope>NUCLEOTIDE SEQUENCE</scope>
    <source>
        <strain evidence="2">CCC161011</strain>
    </source>
</reference>
<evidence type="ECO:0000313" key="3">
    <source>
        <dbReference type="Proteomes" id="UP000620124"/>
    </source>
</evidence>
<proteinExistence type="predicted"/>
<name>A0A8H7D7F9_9AGAR</name>
<dbReference type="EMBL" id="JACAZI010000004">
    <property type="protein sequence ID" value="KAF7361631.1"/>
    <property type="molecule type" value="Genomic_DNA"/>
</dbReference>
<dbReference type="Proteomes" id="UP000620124">
    <property type="component" value="Unassembled WGS sequence"/>
</dbReference>
<organism evidence="2 3">
    <name type="scientific">Mycena venus</name>
    <dbReference type="NCBI Taxonomy" id="2733690"/>
    <lineage>
        <taxon>Eukaryota</taxon>
        <taxon>Fungi</taxon>
        <taxon>Dikarya</taxon>
        <taxon>Basidiomycota</taxon>
        <taxon>Agaricomycotina</taxon>
        <taxon>Agaricomycetes</taxon>
        <taxon>Agaricomycetidae</taxon>
        <taxon>Agaricales</taxon>
        <taxon>Marasmiineae</taxon>
        <taxon>Mycenaceae</taxon>
        <taxon>Mycena</taxon>
    </lineage>
</organism>
<sequence>MRIYTLWDHRKRIKWFLVCTFGAALPTSMVFSVFSAMQIQTLAAYSPFIHMCMVTEKPWALPVVLGVWVVFDFSLIILAFFNALEQPHQRQADVMVTLKHDGAKMFGCLFVLRLGNLIAAIVADAAYCFVTFTLLWAMCSIVTSRLQLRVERLRFSRFGVTFCQ</sequence>
<accession>A0A8H7D7F9</accession>
<protein>
    <submittedName>
        <fullName evidence="2">Uncharacterized protein</fullName>
    </submittedName>
</protein>
<feature type="transmembrane region" description="Helical" evidence="1">
    <location>
        <begin position="59"/>
        <end position="84"/>
    </location>
</feature>
<keyword evidence="1" id="KW-1133">Transmembrane helix</keyword>
<evidence type="ECO:0000313" key="2">
    <source>
        <dbReference type="EMBL" id="KAF7361631.1"/>
    </source>
</evidence>
<dbReference type="AlphaFoldDB" id="A0A8H7D7F9"/>
<comment type="caution">
    <text evidence="2">The sequence shown here is derived from an EMBL/GenBank/DDBJ whole genome shotgun (WGS) entry which is preliminary data.</text>
</comment>
<keyword evidence="3" id="KW-1185">Reference proteome</keyword>
<keyword evidence="1" id="KW-0812">Transmembrane</keyword>
<gene>
    <name evidence="2" type="ORF">MVEN_00506400</name>
</gene>
<keyword evidence="1" id="KW-0472">Membrane</keyword>